<dbReference type="FunFam" id="3.40.50.970:FF:000016">
    <property type="entry name" value="Acetolactate synthase"/>
    <property type="match status" value="1"/>
</dbReference>
<dbReference type="GO" id="GO:0000287">
    <property type="term" value="F:magnesium ion binding"/>
    <property type="evidence" value="ECO:0007669"/>
    <property type="project" value="UniProtKB-UniRule"/>
</dbReference>
<dbReference type="GO" id="GO:0003984">
    <property type="term" value="F:acetolactate synthase activity"/>
    <property type="evidence" value="ECO:0007669"/>
    <property type="project" value="UniProtKB-EC"/>
</dbReference>
<dbReference type="InterPro" id="IPR012846">
    <property type="entry name" value="Acetolactate_synth_lsu"/>
</dbReference>
<evidence type="ECO:0000256" key="8">
    <source>
        <dbReference type="ARBA" id="ARBA00022723"/>
    </source>
</evidence>
<keyword evidence="5 14" id="KW-0028">Amino-acid biosynthesis</keyword>
<accession>A0A1Z2XG57</accession>
<dbReference type="InterPro" id="IPR029035">
    <property type="entry name" value="DHS-like_NAD/FAD-binding_dom"/>
</dbReference>
<dbReference type="InterPro" id="IPR029061">
    <property type="entry name" value="THDP-binding"/>
</dbReference>
<dbReference type="EMBL" id="CP015402">
    <property type="protein sequence ID" value="ANU64480.1"/>
    <property type="molecule type" value="Genomic_DNA"/>
</dbReference>
<dbReference type="Pfam" id="PF02775">
    <property type="entry name" value="TPP_enzyme_C"/>
    <property type="match status" value="1"/>
</dbReference>
<keyword evidence="7 14" id="KW-0808">Transferase</keyword>
<dbReference type="GO" id="GO:0030976">
    <property type="term" value="F:thiamine pyrophosphate binding"/>
    <property type="evidence" value="ECO:0007669"/>
    <property type="project" value="UniProtKB-UniRule"/>
</dbReference>
<name>A0A1B1SCP1_9BACT</name>
<dbReference type="NCBIfam" id="TIGR00118">
    <property type="entry name" value="acolac_lg"/>
    <property type="match status" value="1"/>
</dbReference>
<comment type="cofactor">
    <cofactor evidence="14">
        <name>thiamine diphosphate</name>
        <dbReference type="ChEBI" id="CHEBI:58937"/>
    </cofactor>
    <text evidence="14">Binds 1 thiamine pyrophosphate per subunit.</text>
</comment>
<keyword evidence="9" id="KW-0274">FAD</keyword>
<sequence length="571" mass="62054">MEKISGGDALIRSLICEGVDIVFGYPGGSIMPVYDRLYDYQDKLRHILVRHEQGATHAAQGYARVSGRTGVVIVTSGPAATNVVTGLSDALMDSTPMVVITGQVATPFLGFDAFQETDVVGITQPITKWSYQIRRAEDVAWAVARAFYIASTGRPGPVVLDITKDAQVGLTDFQFKKCDYIRSYTPYPAIDMDDVEQVAEMINSAQRPMILSGHGVMISGAEAELAALAEKAEIPVAATLLGLSTIPSAHPLYKGMLGMHGNIGPNINTNRADLIIAIGMRFDDRITGNVKAYAPQARIVHIDIDASEFDKNIATHATIHGDAKAALQALLPLVKENTHRQWLAEFDEPARVEYEKVVMREVHPAEGRMTMGEVVNNVSKATGHKAIVVTDVGQNQMFSARYSRFTEPRSIVTSGGLGTMGFGLPAAIGAKMGAPERTVVFYTGDGGLQMTIQELGTIMEYGTDVKIVLLNNNFLGNVRQWQSLFFNDRFSQTPLLNPDFVMIAKAYGIAAESVATREELPGAIERMLAHDGAYLLDVNIDETDMIFPMTPAGAHVDHVMINATETYPTDK</sequence>
<dbReference type="GO" id="GO:0009099">
    <property type="term" value="P:L-valine biosynthetic process"/>
    <property type="evidence" value="ECO:0007669"/>
    <property type="project" value="UniProtKB-UniPathway"/>
</dbReference>
<protein>
    <recommendedName>
        <fullName evidence="4 14">Acetolactate synthase</fullName>
        <ecNumber evidence="4 14">2.2.1.6</ecNumber>
    </recommendedName>
</protein>
<dbReference type="Pfam" id="PF02776">
    <property type="entry name" value="TPP_enzyme_N"/>
    <property type="match status" value="1"/>
</dbReference>
<keyword evidence="19" id="KW-1185">Reference proteome</keyword>
<comment type="cofactor">
    <cofactor evidence="14">
        <name>Mg(2+)</name>
        <dbReference type="ChEBI" id="CHEBI:18420"/>
    </cofactor>
    <text evidence="14">Binds 1 Mg(2+) ion per subunit.</text>
</comment>
<organism evidence="18 19">
    <name type="scientific">Muribaculum intestinale</name>
    <dbReference type="NCBI Taxonomy" id="1796646"/>
    <lineage>
        <taxon>Bacteria</taxon>
        <taxon>Pseudomonadati</taxon>
        <taxon>Bacteroidota</taxon>
        <taxon>Bacteroidia</taxon>
        <taxon>Bacteroidales</taxon>
        <taxon>Muribaculaceae</taxon>
        <taxon>Muribaculum</taxon>
    </lineage>
</organism>
<evidence type="ECO:0000313" key="19">
    <source>
        <dbReference type="Proteomes" id="UP000186351"/>
    </source>
</evidence>
<evidence type="ECO:0000259" key="15">
    <source>
        <dbReference type="Pfam" id="PF00205"/>
    </source>
</evidence>
<dbReference type="SUPFAM" id="SSF52467">
    <property type="entry name" value="DHS-like NAD/FAD-binding domain"/>
    <property type="match status" value="1"/>
</dbReference>
<dbReference type="EC" id="2.2.1.6" evidence="4 14"/>
<dbReference type="CDD" id="cd02015">
    <property type="entry name" value="TPP_AHAS"/>
    <property type="match status" value="1"/>
</dbReference>
<dbReference type="KEGG" id="pary:A4V02_12625"/>
<evidence type="ECO:0000259" key="17">
    <source>
        <dbReference type="Pfam" id="PF02776"/>
    </source>
</evidence>
<dbReference type="InterPro" id="IPR039368">
    <property type="entry name" value="AHAS_TPP"/>
</dbReference>
<evidence type="ECO:0000256" key="7">
    <source>
        <dbReference type="ARBA" id="ARBA00022679"/>
    </source>
</evidence>
<dbReference type="InterPro" id="IPR045229">
    <property type="entry name" value="TPP_enz"/>
</dbReference>
<evidence type="ECO:0000256" key="1">
    <source>
        <dbReference type="ARBA" id="ARBA00004974"/>
    </source>
</evidence>
<dbReference type="STRING" id="1796646.A4V02_12625"/>
<dbReference type="FunFam" id="3.40.50.1220:FF:000008">
    <property type="entry name" value="Acetolactate synthase"/>
    <property type="match status" value="1"/>
</dbReference>
<proteinExistence type="inferred from homology"/>
<dbReference type="Proteomes" id="UP000186351">
    <property type="component" value="Chromosome"/>
</dbReference>
<evidence type="ECO:0000256" key="2">
    <source>
        <dbReference type="ARBA" id="ARBA00005025"/>
    </source>
</evidence>
<comment type="pathway">
    <text evidence="1 14">Amino-acid biosynthesis; L-isoleucine biosynthesis; L-isoleucine from 2-oxobutanoate: step 1/4.</text>
</comment>
<keyword evidence="10 14" id="KW-0460">Magnesium</keyword>
<dbReference type="UniPathway" id="UPA00047">
    <property type="reaction ID" value="UER00055"/>
</dbReference>
<keyword evidence="8 14" id="KW-0479">Metal-binding</keyword>
<dbReference type="InterPro" id="IPR012001">
    <property type="entry name" value="Thiamin_PyroP_enz_TPP-bd_dom"/>
</dbReference>
<dbReference type="PANTHER" id="PTHR18968">
    <property type="entry name" value="THIAMINE PYROPHOSPHATE ENZYMES"/>
    <property type="match status" value="1"/>
</dbReference>
<dbReference type="UniPathway" id="UPA00049">
    <property type="reaction ID" value="UER00059"/>
</dbReference>
<feature type="domain" description="Thiamine pyrophosphate enzyme TPP-binding" evidence="16">
    <location>
        <begin position="391"/>
        <end position="538"/>
    </location>
</feature>
<evidence type="ECO:0000256" key="14">
    <source>
        <dbReference type="RuleBase" id="RU003591"/>
    </source>
</evidence>
<dbReference type="Gene3D" id="3.40.50.1220">
    <property type="entry name" value="TPP-binding domain"/>
    <property type="match status" value="1"/>
</dbReference>
<evidence type="ECO:0000256" key="9">
    <source>
        <dbReference type="ARBA" id="ARBA00022827"/>
    </source>
</evidence>
<comment type="pathway">
    <text evidence="2 14">Amino-acid biosynthesis; L-valine biosynthesis; L-valine from pyruvate: step 1/4.</text>
</comment>
<dbReference type="CDD" id="cd07035">
    <property type="entry name" value="TPP_PYR_POX_like"/>
    <property type="match status" value="1"/>
</dbReference>
<dbReference type="GO" id="GO:0050660">
    <property type="term" value="F:flavin adenine dinucleotide binding"/>
    <property type="evidence" value="ECO:0007669"/>
    <property type="project" value="InterPro"/>
</dbReference>
<evidence type="ECO:0000256" key="3">
    <source>
        <dbReference type="ARBA" id="ARBA00007812"/>
    </source>
</evidence>
<evidence type="ECO:0000256" key="6">
    <source>
        <dbReference type="ARBA" id="ARBA00022630"/>
    </source>
</evidence>
<gene>
    <name evidence="18" type="ORF">A4V02_12625</name>
</gene>
<evidence type="ECO:0000256" key="5">
    <source>
        <dbReference type="ARBA" id="ARBA00022605"/>
    </source>
</evidence>
<comment type="similarity">
    <text evidence="3 14">Belongs to the TPP enzyme family.</text>
</comment>
<dbReference type="InterPro" id="IPR011766">
    <property type="entry name" value="TPP_enzyme_TPP-bd"/>
</dbReference>
<dbReference type="FunFam" id="3.40.50.970:FF:000007">
    <property type="entry name" value="Acetolactate synthase"/>
    <property type="match status" value="1"/>
</dbReference>
<dbReference type="PANTHER" id="PTHR18968:SF13">
    <property type="entry name" value="ACETOLACTATE SYNTHASE CATALYTIC SUBUNIT, MITOCHONDRIAL"/>
    <property type="match status" value="1"/>
</dbReference>
<dbReference type="AlphaFoldDB" id="A0A1B1SCP1"/>
<accession>A0A1B1SCP1</accession>
<comment type="catalytic activity">
    <reaction evidence="13 14">
        <text>2 pyruvate + H(+) = (2S)-2-acetolactate + CO2</text>
        <dbReference type="Rhea" id="RHEA:25249"/>
        <dbReference type="ChEBI" id="CHEBI:15361"/>
        <dbReference type="ChEBI" id="CHEBI:15378"/>
        <dbReference type="ChEBI" id="CHEBI:16526"/>
        <dbReference type="ChEBI" id="CHEBI:58476"/>
        <dbReference type="EC" id="2.2.1.6"/>
    </reaction>
</comment>
<feature type="domain" description="Thiamine pyrophosphate enzyme central" evidence="15">
    <location>
        <begin position="195"/>
        <end position="330"/>
    </location>
</feature>
<evidence type="ECO:0000256" key="13">
    <source>
        <dbReference type="ARBA" id="ARBA00048670"/>
    </source>
</evidence>
<dbReference type="Gene3D" id="3.40.50.970">
    <property type="match status" value="2"/>
</dbReference>
<dbReference type="GO" id="GO:0005948">
    <property type="term" value="C:acetolactate synthase complex"/>
    <property type="evidence" value="ECO:0007669"/>
    <property type="project" value="TreeGrafter"/>
</dbReference>
<reference evidence="19" key="1">
    <citation type="submission" date="2016-04" db="EMBL/GenBank/DDBJ databases">
        <title>Complete Genome Sequences of Twelve Strains of a Stable Defined Moderately Diverse Mouse Microbiota 2 (sDMDMm2).</title>
        <authorList>
            <person name="Uchimura Y."/>
            <person name="Wyss M."/>
            <person name="Brugiroux S."/>
            <person name="Limenitakis J.P."/>
            <person name="Stecher B."/>
            <person name="McCoy K.D."/>
            <person name="Macpherson A.J."/>
        </authorList>
    </citation>
    <scope>NUCLEOTIDE SEQUENCE [LARGE SCALE GENOMIC DNA]</scope>
    <source>
        <strain evidence="19">YL27</strain>
    </source>
</reference>
<dbReference type="Pfam" id="PF00205">
    <property type="entry name" value="TPP_enzyme_M"/>
    <property type="match status" value="1"/>
</dbReference>
<evidence type="ECO:0000256" key="11">
    <source>
        <dbReference type="ARBA" id="ARBA00023052"/>
    </source>
</evidence>
<evidence type="ECO:0000256" key="12">
    <source>
        <dbReference type="ARBA" id="ARBA00023304"/>
    </source>
</evidence>
<evidence type="ECO:0000259" key="16">
    <source>
        <dbReference type="Pfam" id="PF02775"/>
    </source>
</evidence>
<keyword evidence="12 14" id="KW-0100">Branched-chain amino acid biosynthesis</keyword>
<evidence type="ECO:0000313" key="18">
    <source>
        <dbReference type="EMBL" id="ANU64480.1"/>
    </source>
</evidence>
<dbReference type="SUPFAM" id="SSF52518">
    <property type="entry name" value="Thiamin diphosphate-binding fold (THDP-binding)"/>
    <property type="match status" value="2"/>
</dbReference>
<evidence type="ECO:0000256" key="4">
    <source>
        <dbReference type="ARBA" id="ARBA00013145"/>
    </source>
</evidence>
<keyword evidence="6" id="KW-0285">Flavoprotein</keyword>
<keyword evidence="11 14" id="KW-0786">Thiamine pyrophosphate</keyword>
<feature type="domain" description="Thiamine pyrophosphate enzyme N-terminal TPP-binding" evidence="17">
    <location>
        <begin position="5"/>
        <end position="120"/>
    </location>
</feature>
<dbReference type="InterPro" id="IPR012000">
    <property type="entry name" value="Thiamin_PyroP_enz_cen_dom"/>
</dbReference>
<evidence type="ECO:0000256" key="10">
    <source>
        <dbReference type="ARBA" id="ARBA00022842"/>
    </source>
</evidence>
<dbReference type="GO" id="GO:0009097">
    <property type="term" value="P:isoleucine biosynthetic process"/>
    <property type="evidence" value="ECO:0007669"/>
    <property type="project" value="UniProtKB-UniPathway"/>
</dbReference>